<dbReference type="InterPro" id="IPR008969">
    <property type="entry name" value="CarboxyPept-like_regulatory"/>
</dbReference>
<keyword evidence="2" id="KW-1185">Reference proteome</keyword>
<proteinExistence type="predicted"/>
<comment type="caution">
    <text evidence="1">The sequence shown here is derived from an EMBL/GenBank/DDBJ whole genome shotgun (WGS) entry which is preliminary data.</text>
</comment>
<reference evidence="2" key="1">
    <citation type="journal article" date="2019" name="Int. J. Syst. Evol. Microbiol.">
        <title>The Global Catalogue of Microorganisms (GCM) 10K type strain sequencing project: providing services to taxonomists for standard genome sequencing and annotation.</title>
        <authorList>
            <consortium name="The Broad Institute Genomics Platform"/>
            <consortium name="The Broad Institute Genome Sequencing Center for Infectious Disease"/>
            <person name="Wu L."/>
            <person name="Ma J."/>
        </authorList>
    </citation>
    <scope>NUCLEOTIDE SEQUENCE [LARGE SCALE GENOMIC DNA]</scope>
    <source>
        <strain evidence="2">JCM 17386</strain>
    </source>
</reference>
<gene>
    <name evidence="1" type="ORF">GCM10022250_13510</name>
</gene>
<dbReference type="SUPFAM" id="SSF49464">
    <property type="entry name" value="Carboxypeptidase regulatory domain-like"/>
    <property type="match status" value="1"/>
</dbReference>
<dbReference type="RefSeq" id="WP_229353029.1">
    <property type="nucleotide sequence ID" value="NZ_BAABAO010000005.1"/>
</dbReference>
<evidence type="ECO:0000313" key="1">
    <source>
        <dbReference type="EMBL" id="GAA4126622.1"/>
    </source>
</evidence>
<evidence type="ECO:0000313" key="2">
    <source>
        <dbReference type="Proteomes" id="UP001501333"/>
    </source>
</evidence>
<sequence length="240" mass="27371">MRVKLLTTISIFTYQLSIFQSEKLLNGKVLSQNIPLSKVEVINKTAKTSTRTNELGEFSILVRPKDSLLFFSKDYFFKRLKISHENIDQNNIIVNMILKPEELDEVLITKISFPKVKAADENSTVVPRPAISNPGVYTGGITNGADLFAILSLFMKKDKKAKKVKFNELDFKKLAEATVPLDFFTNDLKIKPEEKDLFLQFCDADPQAEILVKQKNLLYTMDFLHTKNKEFKKLSSGVQN</sequence>
<dbReference type="Proteomes" id="UP001501333">
    <property type="component" value="Unassembled WGS sequence"/>
</dbReference>
<evidence type="ECO:0008006" key="3">
    <source>
        <dbReference type="Google" id="ProtNLM"/>
    </source>
</evidence>
<name>A0ABP7XVB7_9FLAO</name>
<organism evidence="1 2">
    <name type="scientific">Flavobacterium chungbukense</name>
    <dbReference type="NCBI Taxonomy" id="877464"/>
    <lineage>
        <taxon>Bacteria</taxon>
        <taxon>Pseudomonadati</taxon>
        <taxon>Bacteroidota</taxon>
        <taxon>Flavobacteriia</taxon>
        <taxon>Flavobacteriales</taxon>
        <taxon>Flavobacteriaceae</taxon>
        <taxon>Flavobacterium</taxon>
    </lineage>
</organism>
<protein>
    <recommendedName>
        <fullName evidence="3">TonB-dependent receptor</fullName>
    </recommendedName>
</protein>
<dbReference type="EMBL" id="BAABAO010000005">
    <property type="protein sequence ID" value="GAA4126622.1"/>
    <property type="molecule type" value="Genomic_DNA"/>
</dbReference>
<accession>A0ABP7XVB7</accession>